<protein>
    <recommendedName>
        <fullName evidence="3">Outer membrane protein beta-barrel domain-containing protein</fullName>
    </recommendedName>
</protein>
<dbReference type="Proteomes" id="UP000745859">
    <property type="component" value="Unassembled WGS sequence"/>
</dbReference>
<gene>
    <name evidence="1" type="ORF">FHR24_001818</name>
</gene>
<evidence type="ECO:0008006" key="3">
    <source>
        <dbReference type="Google" id="ProtNLM"/>
    </source>
</evidence>
<dbReference type="RefSeq" id="WP_208412320.1">
    <property type="nucleotide sequence ID" value="NZ_JAASQL010000002.1"/>
</dbReference>
<comment type="caution">
    <text evidence="1">The sequence shown here is derived from an EMBL/GenBank/DDBJ whole genome shotgun (WGS) entry which is preliminary data.</text>
</comment>
<organism evidence="1 2">
    <name type="scientific">Wenyingzhuangia heitensis</name>
    <dbReference type="NCBI Taxonomy" id="1487859"/>
    <lineage>
        <taxon>Bacteria</taxon>
        <taxon>Pseudomonadati</taxon>
        <taxon>Bacteroidota</taxon>
        <taxon>Flavobacteriia</taxon>
        <taxon>Flavobacteriales</taxon>
        <taxon>Flavobacteriaceae</taxon>
        <taxon>Wenyingzhuangia</taxon>
    </lineage>
</organism>
<evidence type="ECO:0000313" key="2">
    <source>
        <dbReference type="Proteomes" id="UP000745859"/>
    </source>
</evidence>
<name>A0ABX0UBR3_9FLAO</name>
<reference evidence="1 2" key="1">
    <citation type="submission" date="2020-03" db="EMBL/GenBank/DDBJ databases">
        <title>Genomic Encyclopedia of Type Strains, Phase IV (KMG-IV): sequencing the most valuable type-strain genomes for metagenomic binning, comparative biology and taxonomic classification.</title>
        <authorList>
            <person name="Goeker M."/>
        </authorList>
    </citation>
    <scope>NUCLEOTIDE SEQUENCE [LARGE SCALE GENOMIC DNA]</scope>
    <source>
        <strain evidence="1 2">DSM 101599</strain>
    </source>
</reference>
<proteinExistence type="predicted"/>
<evidence type="ECO:0000313" key="1">
    <source>
        <dbReference type="EMBL" id="NIJ45350.1"/>
    </source>
</evidence>
<dbReference type="EMBL" id="JAASQL010000002">
    <property type="protein sequence ID" value="NIJ45350.1"/>
    <property type="molecule type" value="Genomic_DNA"/>
</dbReference>
<accession>A0ABX0UBR3</accession>
<keyword evidence="2" id="KW-1185">Reference proteome</keyword>
<sequence length="279" mass="31455">MKNTRLFLMLAIFTIAIQAQETKLKNKGKFYAYWGWNRSAYSASDITFKGDDYNFTLKDVVAKDKQIPFSANKYLNPGNVTLPQTNAAIGYFFSENYSVVLGLDHMKYVTVQDQWLTINGEIDPSYGVVGADGAVSPFVDNGIKQTEDFLKFEHTDGLNYIHLSVNRFDDISSRFGLHSENFVINLTEGIGAGILLPKTNSTLLGKERHDDFHVSGYGIHAQLGLNFVIYKHFFIQTDLRTGYINMSDIRTTQSKSDSASQDFKFIQGTLLIGGRFKIF</sequence>